<keyword evidence="12" id="KW-0393">Immunoglobulin domain</keyword>
<protein>
    <submittedName>
        <fullName evidence="18">Immunoglobulin I-set domain protein</fullName>
    </submittedName>
</protein>
<sequence>MRLTKRLALLVVGVKIDGKRLNESYEANISGSKLVIESLETNAAGRYTCIAENRAGRAEKDMIVEVQVPPRMKDVPLTKVVQEGDPLALECPLEDATGVTVNWFSSKSGALRNVDQMSIDHTKLYLFHTKADADSGAYWCVAKNEAGETQARYEVTVNSPPRIMGDPFSTKEAVYNQTVELFCQTLGTPAPEITWHLDGLPILGTPGVTADGDTLTITNIDPNQEGRYTCRAENVVGKAEQDTYIEVLVPPRVVMASDTMRVVEGRQATIRCEVFGDPEPIVMWMKDGKDYSSDLLHHSSGLSYLHLREATQQDSGKYTCIGINKAGQSETQTDVTVLVTPRIFDTERVVQGKEGSTMTISCQATGSPTPQITWKRNGKEINETDPTLVIKNASRFDEGKYSCVASNEAGNAVADFLLDVHTKPTFSDDKDVYSVVEGENAKITCNVDGHPKPTITWLKAGRPLTKDNIILSPRGDTLMLLNTDRFNQGLYTCVASNSFGESEKDFKVNVYTKPFIDEEIDQTPKSVVGESLRLKCPVLGHPTPTIVWMKGDEFISPDNDRYSIDDSDLVINELVLDDAGTYSCVAENAAGKLVTNYVTDIIGKPVFHRTGDNIFEVVEGEEITLDCGVLTRPLPNIAWYRGDRPLYIESHYSISPDGSKLTMSKAQLSDGGKYVCRASNEAGSSDIDLLLRILVPPRIDKSNIIGNPLAIVARNIYLECPVSGIPQPEVLWAKDGQLIDLADSRIILAQNNETFGIEKVQVTDRGRYTCTASNRGGSASHDFILDVLSPPSFDVNGTTPTIKRQGDTIILTCPIRAADDVADRVGDVSWTKDSRALDGDDTDNIHISDDGRKLTIDKASMENAGMYTCVALNRAGEASLEFKVEILSPPVIDTTRNDIQPQVTINQPTILRCPVTGHPFPAIKWLKNGEEVGNDENIRIVDQGQTLQILLTDPAHAGKWSCVAENDAGVKELEMDLDVLTPPVVSVSSENPIKAIGESITLMCNATGNPPPQIKWTKSGVIIFDAPDGARLSSKNARLDIPRLKKTDVGDYTCQALNSAGTAEASISVDVLVPPEISRDGIDMSPRLPAAQTLTLQCLAQGKPPPKLSWTLNGTQITGSTRGITIGTDSTFIQISNVSLIDKGVYVCLAENVAGSDSLMYNVDVVQAPIISNGGTKQVIEGELAMIECLVEGYPAPQVSWLRNGNRVETGVQGVRYVADGRQLTIIEARSLDSGIYLCSATNEAGSAQQAYTLEVLVSPKIVSTAPELLTPSANSKFSLPCAVRGYPEPDISWTANGKEIRSDTPGYTINFEGTLTVELTEQRSTTFECTAKNDAGADTLEYKVQTIIAPKISSSGIRYLNGSDGEETHIICEIEADQSEITWTKNGVPLLPTNFIKFSDENKHVTIKSTRLTDQGNYSCTAANKAGNATQQTQLTVGVAPKILERQSTEIVHKGDQVTLWCEAFGVPSPTISWYKDSELLTNTGVDKSTANSKKSVIFSSITPSEAGVYTCKAENWVGTAEEDVDLIVMIAPEVVPERMNVSTNPRQTVFLSCNATGIPEPVISWMRESNIAIQNNEKYQILGTTLAIRNVLPDDDGFYHCIAKSEAGQKIATRKLIVNKPSDRPAPIWVECDEKGRPKKTEYMIDRGDTPDDNPQLLPWKDVEDSSLNESIAYRCMPGPRSSRTVLLHAAPQFIVRPKNTTAAVGAVVELRCSAAGPPNPIITWAKDGKLIETAKKEVAFSYLKLALNSTSDSGEYTCMAQNSVGTSTVSAFINVDNIILPTPKPTFAKKNVAIITCYEKNQAYSRGVTWEYNGVPMPKNLAGIHFMNNGSLVILDTSNLKEGDLELYTCKVRNRRRHSIPHMKSVFEEVPSVKTEDKVEVNNGDSVVLNCEISSDPLTTHVVWTKNDQKMLDDDAVYVLPNNSLVLLSVEKYDEGVYKCVASNSMGKAFDDTKLSVYDGDASLLTGFEGSGIESVESSTVGVPTRRQAEDESEEVTTTTPSTTTTEVPTTTTTEMTVLITTQTPMEEYYDGSANNPDSEPTVLDHLIERQPQLHVQSSVVDTPDCTGAINEHGDCLDDDGSSHRLKILAGENKCPEGYAINPRTNICEDIDECQFHLPCDFECINTEGSYECRCPPGYELAEDGCYDINECESVRCEDRMACFNQLGGYECIEDPCPANFSLVDDRYCEPECENCTTAPIQVYMLAIPSGLPVSHIATLTAYDKSGKVLNDTTYAISDNDGVLTRGRLSSGPFSIREVKSGHAQVWTNRILAAGDHRKVRVRAHSDHATNDLHAPKETNFLILINVGQYPF</sequence>
<keyword evidence="9 13" id="KW-1015">Disulfide bond</keyword>
<keyword evidence="6" id="KW-0677">Repeat</keyword>
<dbReference type="InterPro" id="IPR007110">
    <property type="entry name" value="Ig-like_dom"/>
</dbReference>
<evidence type="ECO:0000256" key="2">
    <source>
        <dbReference type="ARBA" id="ARBA00022536"/>
    </source>
</evidence>
<feature type="domain" description="Ig-like" evidence="16">
    <location>
        <begin position="1169"/>
        <end position="1255"/>
    </location>
</feature>
<keyword evidence="7" id="KW-1133">Transmembrane helix</keyword>
<dbReference type="InterPro" id="IPR013098">
    <property type="entry name" value="Ig_I-set"/>
</dbReference>
<evidence type="ECO:0000256" key="8">
    <source>
        <dbReference type="ARBA" id="ARBA00023136"/>
    </source>
</evidence>
<dbReference type="CDD" id="cd00096">
    <property type="entry name" value="Ig"/>
    <property type="match status" value="2"/>
</dbReference>
<dbReference type="eggNOG" id="KOG4475">
    <property type="taxonomic scope" value="Eukaryota"/>
</dbReference>
<dbReference type="PROSITE" id="PS50026">
    <property type="entry name" value="EGF_3"/>
    <property type="match status" value="1"/>
</dbReference>
<dbReference type="SMART" id="SM00179">
    <property type="entry name" value="EGF_CA"/>
    <property type="match status" value="2"/>
</dbReference>
<evidence type="ECO:0000256" key="9">
    <source>
        <dbReference type="ARBA" id="ARBA00023157"/>
    </source>
</evidence>
<feature type="domain" description="Ig-like" evidence="16">
    <location>
        <begin position="341"/>
        <end position="414"/>
    </location>
</feature>
<feature type="domain" description="Ig-like" evidence="16">
    <location>
        <begin position="1260"/>
        <end position="1346"/>
    </location>
</feature>
<dbReference type="GO" id="GO:0006897">
    <property type="term" value="P:endocytosis"/>
    <property type="evidence" value="ECO:0007669"/>
    <property type="project" value="UniProtKB-KW"/>
</dbReference>
<evidence type="ECO:0000313" key="18">
    <source>
        <dbReference type="WBParaSite" id="Csp11.Scaffold629.g13489.t1"/>
    </source>
</evidence>
<evidence type="ECO:0000256" key="4">
    <source>
        <dbReference type="ARBA" id="ARBA00022692"/>
    </source>
</evidence>
<dbReference type="PROSITE" id="PS01187">
    <property type="entry name" value="EGF_CA"/>
    <property type="match status" value="1"/>
</dbReference>
<dbReference type="SUPFAM" id="SSF57184">
    <property type="entry name" value="Growth factor receptor domain"/>
    <property type="match status" value="1"/>
</dbReference>
<evidence type="ECO:0000256" key="13">
    <source>
        <dbReference type="PROSITE-ProRule" id="PRU00076"/>
    </source>
</evidence>
<evidence type="ECO:0000256" key="7">
    <source>
        <dbReference type="ARBA" id="ARBA00022989"/>
    </source>
</evidence>
<dbReference type="InterPro" id="IPR050958">
    <property type="entry name" value="Cell_Adh-Cytoskel_Orgn"/>
</dbReference>
<dbReference type="FunFam" id="2.60.40.10:FF:000107">
    <property type="entry name" value="Myosin, light chain kinase a"/>
    <property type="match status" value="2"/>
</dbReference>
<dbReference type="InterPro" id="IPR049883">
    <property type="entry name" value="NOTCH1_EGF-like"/>
</dbReference>
<keyword evidence="10" id="KW-0675">Receptor</keyword>
<dbReference type="InterPro" id="IPR009030">
    <property type="entry name" value="Growth_fac_rcpt_cys_sf"/>
</dbReference>
<feature type="domain" description="Ig-like" evidence="16">
    <location>
        <begin position="514"/>
        <end position="595"/>
    </location>
</feature>
<dbReference type="PROSITE" id="PS50835">
    <property type="entry name" value="IG_LIKE"/>
    <property type="match status" value="20"/>
</dbReference>
<feature type="domain" description="Ig-like" evidence="16">
    <location>
        <begin position="70"/>
        <end position="156"/>
    </location>
</feature>
<feature type="domain" description="Ig-like" evidence="16">
    <location>
        <begin position="791"/>
        <end position="885"/>
    </location>
</feature>
<feature type="domain" description="Ig-like" evidence="16">
    <location>
        <begin position="1534"/>
        <end position="1619"/>
    </location>
</feature>
<keyword evidence="11" id="KW-0325">Glycoprotein</keyword>
<keyword evidence="3" id="KW-0254">Endocytosis</keyword>
<feature type="domain" description="Ig-like" evidence="16">
    <location>
        <begin position="1874"/>
        <end position="1959"/>
    </location>
</feature>
<dbReference type="SMART" id="SM00409">
    <property type="entry name" value="IG"/>
    <property type="match status" value="20"/>
</dbReference>
<feature type="domain" description="Ig-like" evidence="16">
    <location>
        <begin position="605"/>
        <end position="688"/>
    </location>
</feature>
<evidence type="ECO:0000256" key="3">
    <source>
        <dbReference type="ARBA" id="ARBA00022583"/>
    </source>
</evidence>
<feature type="domain" description="Ig-like" evidence="16">
    <location>
        <begin position="161"/>
        <end position="246"/>
    </location>
</feature>
<evidence type="ECO:0000313" key="17">
    <source>
        <dbReference type="Proteomes" id="UP000095282"/>
    </source>
</evidence>
<dbReference type="Pfam" id="PF07645">
    <property type="entry name" value="EGF_CA"/>
    <property type="match status" value="2"/>
</dbReference>
<feature type="domain" description="Ig-like" evidence="16">
    <location>
        <begin position="424"/>
        <end position="509"/>
    </location>
</feature>
<feature type="domain" description="Ig-like" evidence="16">
    <location>
        <begin position="1442"/>
        <end position="1529"/>
    </location>
</feature>
<dbReference type="SUPFAM" id="SSF48726">
    <property type="entry name" value="Immunoglobulin"/>
    <property type="match status" value="21"/>
</dbReference>
<evidence type="ECO:0000256" key="11">
    <source>
        <dbReference type="ARBA" id="ARBA00023180"/>
    </source>
</evidence>
<dbReference type="InterPro" id="IPR003598">
    <property type="entry name" value="Ig_sub2"/>
</dbReference>
<dbReference type="PANTHER" id="PTHR45080:SF8">
    <property type="entry name" value="IG-LIKE DOMAIN-CONTAINING PROTEIN"/>
    <property type="match status" value="1"/>
</dbReference>
<dbReference type="STRING" id="1561998.A0A1I7U000"/>
<keyword evidence="4" id="KW-0812">Transmembrane</keyword>
<dbReference type="WBParaSite" id="Csp11.Scaffold629.g13489.t1">
    <property type="protein sequence ID" value="Csp11.Scaffold629.g13489.t1"/>
    <property type="gene ID" value="Csp11.Scaffold629.g13489"/>
</dbReference>
<dbReference type="PROSITE" id="PS01186">
    <property type="entry name" value="EGF_2"/>
    <property type="match status" value="1"/>
</dbReference>
<evidence type="ECO:0000259" key="15">
    <source>
        <dbReference type="PROSITE" id="PS50026"/>
    </source>
</evidence>
<evidence type="ECO:0000256" key="10">
    <source>
        <dbReference type="ARBA" id="ARBA00023170"/>
    </source>
</evidence>
<dbReference type="FunFam" id="2.60.40.10:FF:000503">
    <property type="entry name" value="Hemicentin 1"/>
    <property type="match status" value="3"/>
</dbReference>
<feature type="disulfide bond" evidence="13">
    <location>
        <begin position="2117"/>
        <end position="2127"/>
    </location>
</feature>
<feature type="domain" description="Ig-like" evidence="16">
    <location>
        <begin position="1075"/>
        <end position="1166"/>
    </location>
</feature>
<dbReference type="InterPro" id="IPR013783">
    <property type="entry name" value="Ig-like_fold"/>
</dbReference>
<dbReference type="GO" id="GO:0005886">
    <property type="term" value="C:plasma membrane"/>
    <property type="evidence" value="ECO:0007669"/>
    <property type="project" value="TreeGrafter"/>
</dbReference>
<feature type="domain" description="EGF-like" evidence="15">
    <location>
        <begin position="2113"/>
        <end position="2150"/>
    </location>
</feature>
<evidence type="ECO:0000256" key="1">
    <source>
        <dbReference type="ARBA" id="ARBA00004479"/>
    </source>
</evidence>
<comment type="caution">
    <text evidence="13">Lacks conserved residue(s) required for the propagation of feature annotation.</text>
</comment>
<feature type="compositionally biased region" description="Low complexity" evidence="14">
    <location>
        <begin position="1999"/>
        <end position="2013"/>
    </location>
</feature>
<dbReference type="FunFam" id="2.60.40.10:FF:002467">
    <property type="entry name" value="High Incidence of Males (Increased X chromosome loss)"/>
    <property type="match status" value="1"/>
</dbReference>
<keyword evidence="8" id="KW-0472">Membrane</keyword>
<feature type="domain" description="Ig-like" evidence="16">
    <location>
        <begin position="697"/>
        <end position="786"/>
    </location>
</feature>
<feature type="domain" description="Ig-like" evidence="16">
    <location>
        <begin position="1351"/>
        <end position="1437"/>
    </location>
</feature>
<dbReference type="GO" id="GO:0005509">
    <property type="term" value="F:calcium ion binding"/>
    <property type="evidence" value="ECO:0007669"/>
    <property type="project" value="InterPro"/>
</dbReference>
<reference evidence="18" key="1">
    <citation type="submission" date="2016-11" db="UniProtKB">
        <authorList>
            <consortium name="WormBaseParasite"/>
        </authorList>
    </citation>
    <scope>IDENTIFICATION</scope>
</reference>
<evidence type="ECO:0000256" key="12">
    <source>
        <dbReference type="ARBA" id="ARBA00023319"/>
    </source>
</evidence>
<keyword evidence="5" id="KW-0732">Signal</keyword>
<dbReference type="InterPro" id="IPR000152">
    <property type="entry name" value="EGF-type_Asp/Asn_hydroxyl_site"/>
</dbReference>
<dbReference type="FunFam" id="2.60.40.10:FF:002181">
    <property type="entry name" value="High Incidence of Males (Increased X chromosome loss)"/>
    <property type="match status" value="1"/>
</dbReference>
<keyword evidence="17" id="KW-1185">Reference proteome</keyword>
<dbReference type="InterPro" id="IPR003599">
    <property type="entry name" value="Ig_sub"/>
</dbReference>
<dbReference type="Pfam" id="PF13927">
    <property type="entry name" value="Ig_3"/>
    <property type="match status" value="5"/>
</dbReference>
<dbReference type="CDD" id="cd00054">
    <property type="entry name" value="EGF_CA"/>
    <property type="match status" value="2"/>
</dbReference>
<dbReference type="InterPro" id="IPR000742">
    <property type="entry name" value="EGF"/>
</dbReference>
<feature type="domain" description="Ig-like" evidence="16">
    <location>
        <begin position="1798"/>
        <end position="1870"/>
    </location>
</feature>
<feature type="domain" description="Ig-like" evidence="16">
    <location>
        <begin position="982"/>
        <end position="1068"/>
    </location>
</feature>
<evidence type="ECO:0000259" key="16">
    <source>
        <dbReference type="PROSITE" id="PS50835"/>
    </source>
</evidence>
<feature type="domain" description="Ig-like" evidence="16">
    <location>
        <begin position="1694"/>
        <end position="1777"/>
    </location>
</feature>
<dbReference type="InterPro" id="IPR018097">
    <property type="entry name" value="EGF_Ca-bd_CS"/>
</dbReference>
<evidence type="ECO:0000256" key="6">
    <source>
        <dbReference type="ARBA" id="ARBA00022737"/>
    </source>
</evidence>
<dbReference type="InterPro" id="IPR036179">
    <property type="entry name" value="Ig-like_dom_sf"/>
</dbReference>
<dbReference type="SMART" id="SM00408">
    <property type="entry name" value="IGc2"/>
    <property type="match status" value="20"/>
</dbReference>
<dbReference type="InterPro" id="IPR001881">
    <property type="entry name" value="EGF-like_Ca-bd_dom"/>
</dbReference>
<keyword evidence="2 13" id="KW-0245">EGF-like domain</keyword>
<evidence type="ECO:0000256" key="5">
    <source>
        <dbReference type="ARBA" id="ARBA00022729"/>
    </source>
</evidence>
<comment type="subcellular location">
    <subcellularLocation>
        <location evidence="1">Membrane</location>
        <topology evidence="1">Single-pass type I membrane protein</topology>
    </subcellularLocation>
</comment>
<dbReference type="Proteomes" id="UP000095282">
    <property type="component" value="Unplaced"/>
</dbReference>
<dbReference type="Gene3D" id="2.60.40.10">
    <property type="entry name" value="Immunoglobulins"/>
    <property type="match status" value="20"/>
</dbReference>
<dbReference type="PROSITE" id="PS00010">
    <property type="entry name" value="ASX_HYDROXYL"/>
    <property type="match status" value="1"/>
</dbReference>
<feature type="domain" description="Ig-like" evidence="16">
    <location>
        <begin position="889"/>
        <end position="978"/>
    </location>
</feature>
<accession>A0A1I7U000</accession>
<dbReference type="FunFam" id="2.60.40.10:FF:000032">
    <property type="entry name" value="palladin isoform X1"/>
    <property type="match status" value="5"/>
</dbReference>
<feature type="domain" description="Ig-like" evidence="16">
    <location>
        <begin position="251"/>
        <end position="336"/>
    </location>
</feature>
<dbReference type="FunFam" id="2.10.25.10:FF:000009">
    <property type="entry name" value="Low-density lipoprotein receptor isoform 1"/>
    <property type="match status" value="1"/>
</dbReference>
<feature type="region of interest" description="Disordered" evidence="14">
    <location>
        <begin position="1978"/>
        <end position="2013"/>
    </location>
</feature>
<dbReference type="FunFam" id="2.60.40.10:FF:002122">
    <property type="entry name" value="High Incidence of Males (Increased X chromosome loss)"/>
    <property type="match status" value="1"/>
</dbReference>
<name>A0A1I7U000_9PELO</name>
<evidence type="ECO:0000256" key="14">
    <source>
        <dbReference type="SAM" id="MobiDB-lite"/>
    </source>
</evidence>
<dbReference type="Pfam" id="PF07679">
    <property type="entry name" value="I-set"/>
    <property type="match status" value="14"/>
</dbReference>
<dbReference type="GO" id="GO:0007156">
    <property type="term" value="P:homophilic cell adhesion via plasma membrane adhesion molecules"/>
    <property type="evidence" value="ECO:0007669"/>
    <property type="project" value="TreeGrafter"/>
</dbReference>
<proteinExistence type="predicted"/>
<organism evidence="17 18">
    <name type="scientific">Caenorhabditis tropicalis</name>
    <dbReference type="NCBI Taxonomy" id="1561998"/>
    <lineage>
        <taxon>Eukaryota</taxon>
        <taxon>Metazoa</taxon>
        <taxon>Ecdysozoa</taxon>
        <taxon>Nematoda</taxon>
        <taxon>Chromadorea</taxon>
        <taxon>Rhabditida</taxon>
        <taxon>Rhabditina</taxon>
        <taxon>Rhabditomorpha</taxon>
        <taxon>Rhabditoidea</taxon>
        <taxon>Rhabditidae</taxon>
        <taxon>Peloderinae</taxon>
        <taxon>Caenorhabditis</taxon>
    </lineage>
</organism>
<dbReference type="PANTHER" id="PTHR45080">
    <property type="entry name" value="CONTACTIN 5"/>
    <property type="match status" value="1"/>
</dbReference>
<dbReference type="Gene3D" id="2.10.25.10">
    <property type="entry name" value="Laminin"/>
    <property type="match status" value="1"/>
</dbReference>
<dbReference type="SMART" id="SM00181">
    <property type="entry name" value="EGF"/>
    <property type="match status" value="2"/>
</dbReference>